<reference evidence="4 5" key="1">
    <citation type="submission" date="2024-02" db="EMBL/GenBank/DDBJ databases">
        <authorList>
            <person name="Chen Y."/>
            <person name="Shah S."/>
            <person name="Dougan E. K."/>
            <person name="Thang M."/>
            <person name="Chan C."/>
        </authorList>
    </citation>
    <scope>NUCLEOTIDE SEQUENCE [LARGE SCALE GENOMIC DNA]</scope>
</reference>
<evidence type="ECO:0000256" key="2">
    <source>
        <dbReference type="ARBA" id="ARBA00022801"/>
    </source>
</evidence>
<evidence type="ECO:0000256" key="1">
    <source>
        <dbReference type="ARBA" id="ARBA00009283"/>
    </source>
</evidence>
<feature type="signal peptide" evidence="3">
    <location>
        <begin position="1"/>
        <end position="20"/>
    </location>
</feature>
<comment type="caution">
    <text evidence="4">The sequence shown here is derived from an EMBL/GenBank/DDBJ whole genome shotgun (WGS) entry which is preliminary data.</text>
</comment>
<dbReference type="Proteomes" id="UP001642464">
    <property type="component" value="Unassembled WGS sequence"/>
</dbReference>
<sequence length="447" mass="49810">MPMLLLYVHLLVSHSHLAQGSASGWRFGSFIDGGSEGSRIYVMRWRPSPRPESEIICPEVVGDSSIAPGVASFALTPAAAGASLEPLIRFARKTLHEERHRWGEIPLFLRATAGMRLLFPDERESILENIRTYFRTLPFLFRDDMASVATGEEEGVFGWISANYLMGNLKPDEVPSSHSTVGSLDLGGASTQIVFMPQKSTIQHAFPLHLGPHRVQVYSYSFLHFGQREAAHRTASTVISDALLAVQSETTVSHPCFAKGYIYTPMFSYSGETFAPIQVKMNGTSDFQGCEDLVKRIFNKDAPCLIERCSFYGVYQPRVYAVPFLAFAHFAEIVNDLGLPADAQLEDLKTATRYVCSLTMRQLEMLFARVTDEYVRTHLCFHATFAYTLLHYGYELKENQITFKSTHGGKPIDWAVGAMIYEINQDPSLSSFTAVNASSKTPAARMV</sequence>
<dbReference type="InterPro" id="IPR000407">
    <property type="entry name" value="GDA1_CD39_NTPase"/>
</dbReference>
<keyword evidence="3" id="KW-0732">Signal</keyword>
<dbReference type="PANTHER" id="PTHR11782">
    <property type="entry name" value="ADENOSINE/GUANOSINE DIPHOSPHATASE"/>
    <property type="match status" value="1"/>
</dbReference>
<dbReference type="Pfam" id="PF01150">
    <property type="entry name" value="GDA1_CD39"/>
    <property type="match status" value="1"/>
</dbReference>
<dbReference type="CDD" id="cd24003">
    <property type="entry name" value="ASKHA_NBD_GDA1_CD39_NTPase"/>
    <property type="match status" value="1"/>
</dbReference>
<dbReference type="EMBL" id="CAXAMM010013370">
    <property type="protein sequence ID" value="CAK9031242.1"/>
    <property type="molecule type" value="Genomic_DNA"/>
</dbReference>
<keyword evidence="2" id="KW-0378">Hydrolase</keyword>
<keyword evidence="5" id="KW-1185">Reference proteome</keyword>
<evidence type="ECO:0000256" key="3">
    <source>
        <dbReference type="SAM" id="SignalP"/>
    </source>
</evidence>
<proteinExistence type="inferred from homology"/>
<evidence type="ECO:0000313" key="5">
    <source>
        <dbReference type="Proteomes" id="UP001642464"/>
    </source>
</evidence>
<gene>
    <name evidence="4" type="ORF">SCF082_LOCUS19562</name>
</gene>
<organism evidence="4 5">
    <name type="scientific">Durusdinium trenchii</name>
    <dbReference type="NCBI Taxonomy" id="1381693"/>
    <lineage>
        <taxon>Eukaryota</taxon>
        <taxon>Sar</taxon>
        <taxon>Alveolata</taxon>
        <taxon>Dinophyceae</taxon>
        <taxon>Suessiales</taxon>
        <taxon>Symbiodiniaceae</taxon>
        <taxon>Durusdinium</taxon>
    </lineage>
</organism>
<dbReference type="Gene3D" id="3.30.420.150">
    <property type="entry name" value="Exopolyphosphatase. Domain 2"/>
    <property type="match status" value="1"/>
</dbReference>
<dbReference type="PANTHER" id="PTHR11782:SF83">
    <property type="entry name" value="GUANOSINE-DIPHOSPHATASE"/>
    <property type="match status" value="1"/>
</dbReference>
<dbReference type="Gene3D" id="3.30.420.40">
    <property type="match status" value="1"/>
</dbReference>
<comment type="similarity">
    <text evidence="1">Belongs to the GDA1/CD39 NTPase family.</text>
</comment>
<evidence type="ECO:0000313" key="4">
    <source>
        <dbReference type="EMBL" id="CAK9031242.1"/>
    </source>
</evidence>
<protein>
    <submittedName>
        <fullName evidence="4">Uncharacterized protein</fullName>
    </submittedName>
</protein>
<name>A0ABP0KWH4_9DINO</name>
<accession>A0ABP0KWH4</accession>
<feature type="chain" id="PRO_5047398730" evidence="3">
    <location>
        <begin position="21"/>
        <end position="447"/>
    </location>
</feature>